<dbReference type="Proteomes" id="UP000309997">
    <property type="component" value="Unassembled WGS sequence"/>
</dbReference>
<proteinExistence type="predicted"/>
<comment type="caution">
    <text evidence="1">The sequence shown here is derived from an EMBL/GenBank/DDBJ whole genome shotgun (WGS) entry which is preliminary data.</text>
</comment>
<accession>A0ACC4D6B8</accession>
<dbReference type="EMBL" id="RCHU02000001">
    <property type="protein sequence ID" value="KAL3612336.1"/>
    <property type="molecule type" value="Genomic_DNA"/>
</dbReference>
<reference evidence="1 2" key="1">
    <citation type="journal article" date="2024" name="Plant Biotechnol. J.">
        <title>Genome and CRISPR/Cas9 system of a widespread forest tree (Populus alba) in the world.</title>
        <authorList>
            <person name="Liu Y.J."/>
            <person name="Jiang P.F."/>
            <person name="Han X.M."/>
            <person name="Li X.Y."/>
            <person name="Wang H.M."/>
            <person name="Wang Y.J."/>
            <person name="Wang X.X."/>
            <person name="Zeng Q.Y."/>
        </authorList>
    </citation>
    <scope>NUCLEOTIDE SEQUENCE [LARGE SCALE GENOMIC DNA]</scope>
    <source>
        <strain evidence="2">cv. PAL-ZL1</strain>
    </source>
</reference>
<evidence type="ECO:0000313" key="1">
    <source>
        <dbReference type="EMBL" id="KAL3612336.1"/>
    </source>
</evidence>
<protein>
    <submittedName>
        <fullName evidence="1">Uncharacterized protein</fullName>
    </submittedName>
</protein>
<evidence type="ECO:0000313" key="2">
    <source>
        <dbReference type="Proteomes" id="UP000309997"/>
    </source>
</evidence>
<organism evidence="1 2">
    <name type="scientific">Populus alba</name>
    <name type="common">White poplar</name>
    <dbReference type="NCBI Taxonomy" id="43335"/>
    <lineage>
        <taxon>Eukaryota</taxon>
        <taxon>Viridiplantae</taxon>
        <taxon>Streptophyta</taxon>
        <taxon>Embryophyta</taxon>
        <taxon>Tracheophyta</taxon>
        <taxon>Spermatophyta</taxon>
        <taxon>Magnoliopsida</taxon>
        <taxon>eudicotyledons</taxon>
        <taxon>Gunneridae</taxon>
        <taxon>Pentapetalae</taxon>
        <taxon>rosids</taxon>
        <taxon>fabids</taxon>
        <taxon>Malpighiales</taxon>
        <taxon>Salicaceae</taxon>
        <taxon>Saliceae</taxon>
        <taxon>Populus</taxon>
    </lineage>
</organism>
<gene>
    <name evidence="1" type="ORF">D5086_003356</name>
</gene>
<keyword evidence="2" id="KW-1185">Reference proteome</keyword>
<sequence>MSFSRLLFASLIAFCLATFASGATRLPDDEVEALRDMAKTIGKTNWNFSADPCGGQWGWTDPNPVKGSENAVSCDCSFSNGTICHVISIVLKTQNLGGSLPPDLGRFPYLKEIDFSRNYLNGTIPAEWGAMPLVNISIIGNRLTGPIPKEIGNISTLAILDLSFNKLIGEIPSSFSGLRKADSIYLTGNQLNGTVPDWIFKDGESVDLSYNNFRNESSCLQRNVNLFGSASMGNVSGSTVPCLRSFQCPKQFYSLHINCGGKEATIEGNIYEDDTDPAGSSRFFQSRTNWGVSTTGHFMDDDRSSDSFTWTNATKLSANTSALYMDARLSPISLTYYGFCMGSGSYTVTLHFAEIMFTDDKTYSSLGRRFFDIYIQGKLVQKDFSIQEEAGGVGKAIIKNFTAIVTGNALEIRFYWAGKGTTGLPVRGVYGPLISAISVTPDFVPPSENSSSNGISAGTVVGIVAAVVVVIFLILGILWWKGCLGQKISMRHDESMSTDEKKIEQMRRHFQVIDEQEISETRTLSMEGPWTAASTSAGDLYPVSLDSDFLKGRE</sequence>
<name>A0ACC4D6B8_POPAL</name>